<evidence type="ECO:0000313" key="4">
    <source>
        <dbReference type="Proteomes" id="UP000663870"/>
    </source>
</evidence>
<dbReference type="AlphaFoldDB" id="A0A815IVE1"/>
<dbReference type="Proteomes" id="UP000663854">
    <property type="component" value="Unassembled WGS sequence"/>
</dbReference>
<name>A0A815IVE1_9BILA</name>
<dbReference type="EMBL" id="CAJNOL010001497">
    <property type="protein sequence ID" value="CAF1370830.1"/>
    <property type="molecule type" value="Genomic_DNA"/>
</dbReference>
<gene>
    <name evidence="3" type="ORF">JXQ802_LOCUS33142</name>
    <name evidence="2" type="ORF">PYM288_LOCUS21679</name>
</gene>
<dbReference type="InterPro" id="IPR036770">
    <property type="entry name" value="Ankyrin_rpt-contain_sf"/>
</dbReference>
<organism evidence="3 4">
    <name type="scientific">Rotaria sordida</name>
    <dbReference type="NCBI Taxonomy" id="392033"/>
    <lineage>
        <taxon>Eukaryota</taxon>
        <taxon>Metazoa</taxon>
        <taxon>Spiralia</taxon>
        <taxon>Gnathifera</taxon>
        <taxon>Rotifera</taxon>
        <taxon>Eurotatoria</taxon>
        <taxon>Bdelloidea</taxon>
        <taxon>Philodinida</taxon>
        <taxon>Philodinidae</taxon>
        <taxon>Rotaria</taxon>
    </lineage>
</organism>
<accession>A0A815IVE1</accession>
<sequence>MSTINKSSQVGEFYLACQNGDVDFVKRYLRNLKENKNDPNPLEPNVNSTPLHAACYYGNKEIVKLLLEHRCDRSKIDGYGLTAYEEATNDEIRQLFKRPQDINCSRRFQDESIEDCFDFVRRPKENVKDSSMKKTTIDPVTTLPSETEKIQTVQTYITKAEKQREIGYATTSIAMCQSKLGRFIADKFNDNAPMSLNTIGIRLHDIIDRELIANKDPESLKANELLNKFLTDNSNERIKHLIRLYTLETKFYSALRQNPMPLALPLYIKLKKLKDRFFKGHSYRGAKMSDDEIAIYEWAVHNRGSLLQTRHFSSTSQNRSIAEKFANSTIDTPDDIRKNRVLFIFNFPVQCNQAINLSRISDTQPCLSEYENEEEVLVLPWTLFQVEQVDKDLPSSSYTIYLTNVLLAKKSLFSSLKWILKHPAGCMDRFHEHFPERKPDFILSNHSRQFKAINLEFLGNNENYLKELDTDLYETIIFNALFLNIDRISSGYILQGNVISNNRAI</sequence>
<dbReference type="Gene3D" id="1.25.40.20">
    <property type="entry name" value="Ankyrin repeat-containing domain"/>
    <property type="match status" value="1"/>
</dbReference>
<keyword evidence="4" id="KW-1185">Reference proteome</keyword>
<dbReference type="PROSITE" id="PS50088">
    <property type="entry name" value="ANK_REPEAT"/>
    <property type="match status" value="1"/>
</dbReference>
<dbReference type="SMART" id="SM00248">
    <property type="entry name" value="ANK"/>
    <property type="match status" value="2"/>
</dbReference>
<protein>
    <submittedName>
        <fullName evidence="3">Uncharacterized protein</fullName>
    </submittedName>
</protein>
<dbReference type="SUPFAM" id="SSF56399">
    <property type="entry name" value="ADP-ribosylation"/>
    <property type="match status" value="1"/>
</dbReference>
<keyword evidence="1" id="KW-0040">ANK repeat</keyword>
<proteinExistence type="predicted"/>
<dbReference type="Proteomes" id="UP000663870">
    <property type="component" value="Unassembled WGS sequence"/>
</dbReference>
<dbReference type="InterPro" id="IPR002110">
    <property type="entry name" value="Ankyrin_rpt"/>
</dbReference>
<dbReference type="SUPFAM" id="SSF48403">
    <property type="entry name" value="Ankyrin repeat"/>
    <property type="match status" value="1"/>
</dbReference>
<dbReference type="Pfam" id="PF12796">
    <property type="entry name" value="Ank_2"/>
    <property type="match status" value="1"/>
</dbReference>
<evidence type="ECO:0000256" key="1">
    <source>
        <dbReference type="PROSITE-ProRule" id="PRU00023"/>
    </source>
</evidence>
<reference evidence="3" key="1">
    <citation type="submission" date="2021-02" db="EMBL/GenBank/DDBJ databases">
        <authorList>
            <person name="Nowell W R."/>
        </authorList>
    </citation>
    <scope>NUCLEOTIDE SEQUENCE</scope>
</reference>
<comment type="caution">
    <text evidence="3">The sequence shown here is derived from an EMBL/GenBank/DDBJ whole genome shotgun (WGS) entry which is preliminary data.</text>
</comment>
<dbReference type="PROSITE" id="PS50297">
    <property type="entry name" value="ANK_REP_REGION"/>
    <property type="match status" value="1"/>
</dbReference>
<dbReference type="Gene3D" id="3.90.176.10">
    <property type="entry name" value="Toxin ADP-ribosyltransferase, Chain A, domain 1"/>
    <property type="match status" value="1"/>
</dbReference>
<feature type="repeat" description="ANK" evidence="1">
    <location>
        <begin position="46"/>
        <end position="78"/>
    </location>
</feature>
<evidence type="ECO:0000313" key="2">
    <source>
        <dbReference type="EMBL" id="CAF1140456.1"/>
    </source>
</evidence>
<evidence type="ECO:0000313" key="3">
    <source>
        <dbReference type="EMBL" id="CAF1370830.1"/>
    </source>
</evidence>
<dbReference type="EMBL" id="CAJNOH010000873">
    <property type="protein sequence ID" value="CAF1140456.1"/>
    <property type="molecule type" value="Genomic_DNA"/>
</dbReference>